<dbReference type="Gene3D" id="3.40.50.1240">
    <property type="entry name" value="Phosphoglycerate mutase-like"/>
    <property type="match status" value="1"/>
</dbReference>
<sequence length="273" mass="30897">MLRSYSTIPGFFAQDDLDADPSAIGAVPPRFGLKDNSEDRWNKLHEKIQRLNAEADTQTSYKLFLFGRHGEGYHNVGEAKYGTRAWDDYWSKLNGDGEIVWGPDPKLTTLGEEQAQSVNREWKIESKYGLSVPPTRLVSPMTRAMQTCRLTFNGVRTESTVVIVENCREEYGEHTCDKRRSKTWISTTYPEFIFEEGFTEEDELWTTERESHAHCATRAKSVLDMIFDTDKNDFVSIIAHGGIINGFLATTGRMRYALPTGGVLPLVIKSVLA</sequence>
<dbReference type="CDD" id="cd07067">
    <property type="entry name" value="HP_PGM_like"/>
    <property type="match status" value="1"/>
</dbReference>
<gene>
    <name evidence="1" type="ORF">BT96DRAFT_851404</name>
</gene>
<dbReference type="OrthoDB" id="496981at2759"/>
<keyword evidence="2" id="KW-1185">Reference proteome</keyword>
<dbReference type="GO" id="GO:0005737">
    <property type="term" value="C:cytoplasm"/>
    <property type="evidence" value="ECO:0007669"/>
    <property type="project" value="TreeGrafter"/>
</dbReference>
<dbReference type="PANTHER" id="PTHR48100">
    <property type="entry name" value="BROAD-SPECIFICITY PHOSPHATASE YOR283W-RELATED"/>
    <property type="match status" value="1"/>
</dbReference>
<dbReference type="Pfam" id="PF00300">
    <property type="entry name" value="His_Phos_1"/>
    <property type="match status" value="1"/>
</dbReference>
<protein>
    <submittedName>
        <fullName evidence="1">Phosphoglycerate mutase-like protein</fullName>
    </submittedName>
</protein>
<dbReference type="AlphaFoldDB" id="A0A6A4IAB3"/>
<accession>A0A6A4IAB3</accession>
<evidence type="ECO:0000313" key="2">
    <source>
        <dbReference type="Proteomes" id="UP000799118"/>
    </source>
</evidence>
<reference evidence="1" key="1">
    <citation type="journal article" date="2019" name="Environ. Microbiol.">
        <title>Fungal ecological strategies reflected in gene transcription - a case study of two litter decomposers.</title>
        <authorList>
            <person name="Barbi F."/>
            <person name="Kohler A."/>
            <person name="Barry K."/>
            <person name="Baskaran P."/>
            <person name="Daum C."/>
            <person name="Fauchery L."/>
            <person name="Ihrmark K."/>
            <person name="Kuo A."/>
            <person name="LaButti K."/>
            <person name="Lipzen A."/>
            <person name="Morin E."/>
            <person name="Grigoriev I.V."/>
            <person name="Henrissat B."/>
            <person name="Lindahl B."/>
            <person name="Martin F."/>
        </authorList>
    </citation>
    <scope>NUCLEOTIDE SEQUENCE</scope>
    <source>
        <strain evidence="1">JB14</strain>
    </source>
</reference>
<dbReference type="Proteomes" id="UP000799118">
    <property type="component" value="Unassembled WGS sequence"/>
</dbReference>
<dbReference type="SMART" id="SM00855">
    <property type="entry name" value="PGAM"/>
    <property type="match status" value="1"/>
</dbReference>
<dbReference type="SUPFAM" id="SSF53254">
    <property type="entry name" value="Phosphoglycerate mutase-like"/>
    <property type="match status" value="1"/>
</dbReference>
<dbReference type="EMBL" id="ML769400">
    <property type="protein sequence ID" value="KAE9406753.1"/>
    <property type="molecule type" value="Genomic_DNA"/>
</dbReference>
<evidence type="ECO:0000313" key="1">
    <source>
        <dbReference type="EMBL" id="KAE9406753.1"/>
    </source>
</evidence>
<dbReference type="InterPro" id="IPR013078">
    <property type="entry name" value="His_Pase_superF_clade-1"/>
</dbReference>
<organism evidence="1 2">
    <name type="scientific">Gymnopus androsaceus JB14</name>
    <dbReference type="NCBI Taxonomy" id="1447944"/>
    <lineage>
        <taxon>Eukaryota</taxon>
        <taxon>Fungi</taxon>
        <taxon>Dikarya</taxon>
        <taxon>Basidiomycota</taxon>
        <taxon>Agaricomycotina</taxon>
        <taxon>Agaricomycetes</taxon>
        <taxon>Agaricomycetidae</taxon>
        <taxon>Agaricales</taxon>
        <taxon>Marasmiineae</taxon>
        <taxon>Omphalotaceae</taxon>
        <taxon>Gymnopus</taxon>
    </lineage>
</organism>
<proteinExistence type="predicted"/>
<dbReference type="GO" id="GO:0016791">
    <property type="term" value="F:phosphatase activity"/>
    <property type="evidence" value="ECO:0007669"/>
    <property type="project" value="TreeGrafter"/>
</dbReference>
<dbReference type="InterPro" id="IPR029033">
    <property type="entry name" value="His_PPase_superfam"/>
</dbReference>
<dbReference type="PANTHER" id="PTHR48100:SF1">
    <property type="entry name" value="HISTIDINE PHOSPHATASE FAMILY PROTEIN-RELATED"/>
    <property type="match status" value="1"/>
</dbReference>
<dbReference type="InterPro" id="IPR050275">
    <property type="entry name" value="PGM_Phosphatase"/>
</dbReference>
<name>A0A6A4IAB3_9AGAR</name>